<feature type="region of interest" description="Disordered" evidence="1">
    <location>
        <begin position="1"/>
        <end position="25"/>
    </location>
</feature>
<dbReference type="Gramene" id="PAN15558">
    <property type="protein sequence ID" value="PAN15558"/>
    <property type="gene ID" value="PAHAL_2G497400"/>
</dbReference>
<reference evidence="2" key="1">
    <citation type="submission" date="2018-04" db="EMBL/GenBank/DDBJ databases">
        <title>WGS assembly of Panicum hallii.</title>
        <authorList>
            <person name="Lovell J."/>
            <person name="Jenkins J."/>
            <person name="Lowry D."/>
            <person name="Mamidi S."/>
            <person name="Sreedasyam A."/>
            <person name="Weng X."/>
            <person name="Barry K."/>
            <person name="Bonette J."/>
            <person name="Campitelli B."/>
            <person name="Daum C."/>
            <person name="Gordon S."/>
            <person name="Gould B."/>
            <person name="Lipzen A."/>
            <person name="Macqueen A."/>
            <person name="Palacio-Mejia J."/>
            <person name="Plott C."/>
            <person name="Shakirov E."/>
            <person name="Shu S."/>
            <person name="Yoshinaga Y."/>
            <person name="Zane M."/>
            <person name="Rokhsar D."/>
            <person name="Grimwood J."/>
            <person name="Schmutz J."/>
            <person name="Juenger T."/>
        </authorList>
    </citation>
    <scope>NUCLEOTIDE SEQUENCE [LARGE SCALE GENOMIC DNA]</scope>
    <source>
        <strain evidence="2">FIL2</strain>
    </source>
</reference>
<dbReference type="AlphaFoldDB" id="A0A2S3H5C3"/>
<accession>A0A2S3H5C3</accession>
<evidence type="ECO:0000256" key="1">
    <source>
        <dbReference type="SAM" id="MobiDB-lite"/>
    </source>
</evidence>
<organism evidence="2">
    <name type="scientific">Panicum hallii</name>
    <dbReference type="NCBI Taxonomy" id="206008"/>
    <lineage>
        <taxon>Eukaryota</taxon>
        <taxon>Viridiplantae</taxon>
        <taxon>Streptophyta</taxon>
        <taxon>Embryophyta</taxon>
        <taxon>Tracheophyta</taxon>
        <taxon>Spermatophyta</taxon>
        <taxon>Magnoliopsida</taxon>
        <taxon>Liliopsida</taxon>
        <taxon>Poales</taxon>
        <taxon>Poaceae</taxon>
        <taxon>PACMAD clade</taxon>
        <taxon>Panicoideae</taxon>
        <taxon>Panicodae</taxon>
        <taxon>Paniceae</taxon>
        <taxon>Panicinae</taxon>
        <taxon>Panicum</taxon>
        <taxon>Panicum sect. Panicum</taxon>
    </lineage>
</organism>
<sequence length="78" mass="8334">MLLHTSSLPLRHGGALPTRDAKLSTPQGLPEVHWAFELHEIVPVRAGQPQRRSAPLSTTDGSFGATQTPRSIGAAEQV</sequence>
<proteinExistence type="predicted"/>
<name>A0A2S3H5C3_9POAL</name>
<feature type="compositionally biased region" description="Polar residues" evidence="1">
    <location>
        <begin position="55"/>
        <end position="70"/>
    </location>
</feature>
<dbReference type="Proteomes" id="UP000243499">
    <property type="component" value="Chromosome 2"/>
</dbReference>
<evidence type="ECO:0000313" key="2">
    <source>
        <dbReference type="EMBL" id="PAN15558.1"/>
    </source>
</evidence>
<gene>
    <name evidence="2" type="ORF">PAHAL_2G497400</name>
</gene>
<dbReference type="EMBL" id="CM008047">
    <property type="protein sequence ID" value="PAN15558.1"/>
    <property type="molecule type" value="Genomic_DNA"/>
</dbReference>
<protein>
    <submittedName>
        <fullName evidence="2">Uncharacterized protein</fullName>
    </submittedName>
</protein>
<feature type="region of interest" description="Disordered" evidence="1">
    <location>
        <begin position="45"/>
        <end position="78"/>
    </location>
</feature>